<keyword evidence="4" id="KW-1185">Reference proteome</keyword>
<name>A0A1I6HVL3_9RHOB</name>
<dbReference type="Gene3D" id="1.10.287.70">
    <property type="match status" value="1"/>
</dbReference>
<feature type="transmembrane region" description="Helical" evidence="1">
    <location>
        <begin position="46"/>
        <end position="69"/>
    </location>
</feature>
<evidence type="ECO:0000259" key="2">
    <source>
        <dbReference type="Pfam" id="PF07885"/>
    </source>
</evidence>
<feature type="transmembrane region" description="Helical" evidence="1">
    <location>
        <begin position="84"/>
        <end position="102"/>
    </location>
</feature>
<accession>A0A1I6HVL3</accession>
<feature type="transmembrane region" description="Helical" evidence="1">
    <location>
        <begin position="6"/>
        <end position="25"/>
    </location>
</feature>
<organism evidence="3 4">
    <name type="scientific">Yoonia tamlensis</name>
    <dbReference type="NCBI Taxonomy" id="390270"/>
    <lineage>
        <taxon>Bacteria</taxon>
        <taxon>Pseudomonadati</taxon>
        <taxon>Pseudomonadota</taxon>
        <taxon>Alphaproteobacteria</taxon>
        <taxon>Rhodobacterales</taxon>
        <taxon>Paracoccaceae</taxon>
        <taxon>Yoonia</taxon>
    </lineage>
</organism>
<gene>
    <name evidence="3" type="ORF">SAMN04488005_3032</name>
</gene>
<dbReference type="Proteomes" id="UP000199478">
    <property type="component" value="Unassembled WGS sequence"/>
</dbReference>
<dbReference type="SUPFAM" id="SSF81324">
    <property type="entry name" value="Voltage-gated potassium channels"/>
    <property type="match status" value="1"/>
</dbReference>
<keyword evidence="1" id="KW-0472">Membrane</keyword>
<dbReference type="AlphaFoldDB" id="A0A1I6HVL3"/>
<dbReference type="STRING" id="390270.SAMN04488005_3032"/>
<dbReference type="RefSeq" id="WP_090201621.1">
    <property type="nucleotide sequence ID" value="NZ_FOYP01000003.1"/>
</dbReference>
<evidence type="ECO:0000256" key="1">
    <source>
        <dbReference type="SAM" id="Phobius"/>
    </source>
</evidence>
<keyword evidence="1" id="KW-0812">Transmembrane</keyword>
<dbReference type="EMBL" id="FOYP01000003">
    <property type="protein sequence ID" value="SFR58483.1"/>
    <property type="molecule type" value="Genomic_DNA"/>
</dbReference>
<protein>
    <submittedName>
        <fullName evidence="3">Ion channel</fullName>
    </submittedName>
</protein>
<feature type="domain" description="Potassium channel" evidence="2">
    <location>
        <begin position="64"/>
        <end position="133"/>
    </location>
</feature>
<dbReference type="InterPro" id="IPR013099">
    <property type="entry name" value="K_chnl_dom"/>
</dbReference>
<proteinExistence type="predicted"/>
<evidence type="ECO:0000313" key="4">
    <source>
        <dbReference type="Proteomes" id="UP000199478"/>
    </source>
</evidence>
<reference evidence="4" key="1">
    <citation type="submission" date="2016-10" db="EMBL/GenBank/DDBJ databases">
        <authorList>
            <person name="Varghese N."/>
            <person name="Submissions S."/>
        </authorList>
    </citation>
    <scope>NUCLEOTIDE SEQUENCE [LARGE SCALE GENOMIC DNA]</scope>
    <source>
        <strain evidence="4">DSM 26879</strain>
    </source>
</reference>
<feature type="transmembrane region" description="Helical" evidence="1">
    <location>
        <begin position="109"/>
        <end position="129"/>
    </location>
</feature>
<evidence type="ECO:0000313" key="3">
    <source>
        <dbReference type="EMBL" id="SFR58483.1"/>
    </source>
</evidence>
<keyword evidence="1" id="KW-1133">Transmembrane helix</keyword>
<sequence length="147" mass="16249">MFIQLALGTVLLLASIFIAGLSFWAMEGMIVRLHPWLAREPHRIKLMLVLCVAAVWVMVQMTAGVWIWALSLHVLGVFDAMEPAVYFSLVAFTTLGFGDILLPLEWRLLGGLAAANGLLNIGMVTALLVEALRQVRLQQLAARKPNR</sequence>
<dbReference type="OrthoDB" id="2974133at2"/>
<dbReference type="Pfam" id="PF07885">
    <property type="entry name" value="Ion_trans_2"/>
    <property type="match status" value="1"/>
</dbReference>